<evidence type="ECO:0000313" key="2">
    <source>
        <dbReference type="Proteomes" id="UP000295507"/>
    </source>
</evidence>
<reference evidence="1 2" key="1">
    <citation type="submission" date="2019-03" db="EMBL/GenBank/DDBJ databases">
        <title>Genomic Encyclopedia of Type Strains, Phase IV (KMG-V): Genome sequencing to study the core and pangenomes of soil and plant-associated prokaryotes.</title>
        <authorList>
            <person name="Whitman W."/>
        </authorList>
    </citation>
    <scope>NUCLEOTIDE SEQUENCE [LARGE SCALE GENOMIC DNA]</scope>
    <source>
        <strain evidence="1 2">IE4868</strain>
    </source>
</reference>
<comment type="caution">
    <text evidence="1">The sequence shown here is derived from an EMBL/GenBank/DDBJ whole genome shotgun (WGS) entry which is preliminary data.</text>
</comment>
<organism evidence="1 2">
    <name type="scientific">Rhizobium azibense</name>
    <dbReference type="NCBI Taxonomy" id="1136135"/>
    <lineage>
        <taxon>Bacteria</taxon>
        <taxon>Pseudomonadati</taxon>
        <taxon>Pseudomonadota</taxon>
        <taxon>Alphaproteobacteria</taxon>
        <taxon>Hyphomicrobiales</taxon>
        <taxon>Rhizobiaceae</taxon>
        <taxon>Rhizobium/Agrobacterium group</taxon>
        <taxon>Rhizobium</taxon>
    </lineage>
</organism>
<name>A0A4R3RHZ1_9HYPH</name>
<accession>A0A4R3RHZ1</accession>
<dbReference type="RefSeq" id="WP_132553288.1">
    <property type="nucleotide sequence ID" value="NZ_SMBK01000017.1"/>
</dbReference>
<dbReference type="EMBL" id="SMBK01000017">
    <property type="protein sequence ID" value="TCU33122.1"/>
    <property type="molecule type" value="Genomic_DNA"/>
</dbReference>
<protein>
    <submittedName>
        <fullName evidence="1">Uncharacterized protein</fullName>
    </submittedName>
</protein>
<dbReference type="Proteomes" id="UP000295507">
    <property type="component" value="Unassembled WGS sequence"/>
</dbReference>
<evidence type="ECO:0000313" key="1">
    <source>
        <dbReference type="EMBL" id="TCU33122.1"/>
    </source>
</evidence>
<proteinExistence type="predicted"/>
<dbReference type="AlphaFoldDB" id="A0A4R3RHZ1"/>
<sequence>MEDLLFSAVKERRGLWMTLSDTETLIAQGQNLITPYPAILARSVRDHYYKSQDVAELLCNFVAFENLYIDKRSLPNWGGRVADLEKALGSLSDLVKLVDVDVDVYKAAIMQAVSYIGDAGLDETYLERKLPQFAHGSEYFDGNLKAMLDRMYKDHGLPSIPPRFVDSQGSVERVLFYANVQMLSGAPVRLSRSHYAALRDFQGALPLSIIEVVEATSALEHVEANFGSHVPELLDAPIPPIFEMIIEKVKSSRSAISLAEAIVEIRDGWEGRCFRDYLWEVQNALSSKDRSRLAHLKKNLVAQLREFDAAGTSLTRWTKRVSFTVVPGKLIEFPVSLRIPRHQSQEYIGFIGRWLGPKIV</sequence>
<gene>
    <name evidence="1" type="ORF">EV129_117119</name>
</gene>